<dbReference type="PROSITE" id="PS51171">
    <property type="entry name" value="PREPHENATE_DEHYDR_3"/>
    <property type="match status" value="1"/>
</dbReference>
<dbReference type="InterPro" id="IPR045865">
    <property type="entry name" value="ACT-like_dom_sf"/>
</dbReference>
<evidence type="ECO:0000313" key="21">
    <source>
        <dbReference type="Proteomes" id="UP001174909"/>
    </source>
</evidence>
<dbReference type="InterPro" id="IPR002912">
    <property type="entry name" value="ACT_dom"/>
</dbReference>
<dbReference type="GO" id="GO:0004664">
    <property type="term" value="F:prephenate dehydratase activity"/>
    <property type="evidence" value="ECO:0007669"/>
    <property type="project" value="UniProtKB-EC"/>
</dbReference>
<evidence type="ECO:0000256" key="2">
    <source>
        <dbReference type="ARBA" id="ARBA00002364"/>
    </source>
</evidence>
<dbReference type="InterPro" id="IPR036263">
    <property type="entry name" value="Chorismate_II_sf"/>
</dbReference>
<dbReference type="Pfam" id="PF00800">
    <property type="entry name" value="PDT"/>
    <property type="match status" value="1"/>
</dbReference>
<proteinExistence type="predicted"/>
<dbReference type="EC" id="4.2.1.51" evidence="6"/>
<dbReference type="SUPFAM" id="SSF53850">
    <property type="entry name" value="Periplasmic binding protein-like II"/>
    <property type="match status" value="1"/>
</dbReference>
<comment type="caution">
    <text evidence="20">The sequence shown here is derived from an EMBL/GenBank/DDBJ whole genome shotgun (WGS) entry which is preliminary data.</text>
</comment>
<evidence type="ECO:0000256" key="9">
    <source>
        <dbReference type="ARBA" id="ARBA00022605"/>
    </source>
</evidence>
<dbReference type="SUPFAM" id="SSF48600">
    <property type="entry name" value="Chorismate mutase II"/>
    <property type="match status" value="1"/>
</dbReference>
<keyword evidence="21" id="KW-1185">Reference proteome</keyword>
<evidence type="ECO:0000256" key="10">
    <source>
        <dbReference type="ARBA" id="ARBA00023141"/>
    </source>
</evidence>
<dbReference type="InterPro" id="IPR001086">
    <property type="entry name" value="Preph_deHydtase"/>
</dbReference>
<dbReference type="PANTHER" id="PTHR21022">
    <property type="entry name" value="PREPHENATE DEHYDRATASE P PROTEIN"/>
    <property type="match status" value="1"/>
</dbReference>
<dbReference type="PIRSF" id="PIRSF001500">
    <property type="entry name" value="Chor_mut_pdt_Ppr"/>
    <property type="match status" value="1"/>
</dbReference>
<dbReference type="InterPro" id="IPR036979">
    <property type="entry name" value="CM_dom_sf"/>
</dbReference>
<feature type="domain" description="Prephenate dehydratase" evidence="18">
    <location>
        <begin position="87"/>
        <end position="261"/>
    </location>
</feature>
<dbReference type="EMBL" id="CASHTH010001009">
    <property type="protein sequence ID" value="CAI8010105.1"/>
    <property type="molecule type" value="Genomic_DNA"/>
</dbReference>
<keyword evidence="11" id="KW-0584">Phenylalanine biosynthesis</keyword>
<dbReference type="PROSITE" id="PS51671">
    <property type="entry name" value="ACT"/>
    <property type="match status" value="1"/>
</dbReference>
<comment type="pathway">
    <text evidence="4">Amino-acid biosynthesis; L-phenylalanine biosynthesis; phenylpyruvate from prephenate: step 1/1.</text>
</comment>
<dbReference type="SMART" id="SM00830">
    <property type="entry name" value="CM_2"/>
    <property type="match status" value="1"/>
</dbReference>
<sequence>ELTKYRDQINEIDDQILGLLQKRAEISKQVGAVKAETGVAEVYVPHRQKQIIERLKAQNHGKFPEAALEAIWTEILSASRSLQDPERVAFLGPVGSFGHLAALSHFGTSTEFIPVHPQIDIFTEVESGRADYGVVAIENSAQGTVRDVLERFQRTPLWICAETFQPIKQHLLSKSPLAEIQCIYSHPQPFAQCKTWLRRHLAGAEQIEVVSTSEAAQRAAQESSTAAIASELASEIYEVPIVANAIMDDPDNTTRFFVIGKHIPEPSGHDRTSLFFAIPDKVGALHQALGILEQAQLNLSYLESLPSRTKPWEYIFFTEMEGHIADERLIVAFERLEGLCRNVNVLGSYPRGSF</sequence>
<dbReference type="CDD" id="cd04905">
    <property type="entry name" value="ACT_CM-PDT"/>
    <property type="match status" value="1"/>
</dbReference>
<dbReference type="GO" id="GO:0046417">
    <property type="term" value="P:chorismate metabolic process"/>
    <property type="evidence" value="ECO:0007669"/>
    <property type="project" value="InterPro"/>
</dbReference>
<evidence type="ECO:0000256" key="8">
    <source>
        <dbReference type="ARBA" id="ARBA00022490"/>
    </source>
</evidence>
<evidence type="ECO:0000259" key="18">
    <source>
        <dbReference type="PROSITE" id="PS51171"/>
    </source>
</evidence>
<evidence type="ECO:0000256" key="1">
    <source>
        <dbReference type="ARBA" id="ARBA00000824"/>
    </source>
</evidence>
<evidence type="ECO:0000256" key="4">
    <source>
        <dbReference type="ARBA" id="ARBA00004741"/>
    </source>
</evidence>
<dbReference type="InterPro" id="IPR002701">
    <property type="entry name" value="CM_II_prokaryot"/>
</dbReference>
<evidence type="ECO:0000259" key="19">
    <source>
        <dbReference type="PROSITE" id="PS51671"/>
    </source>
</evidence>
<keyword evidence="10" id="KW-0057">Aromatic amino acid biosynthesis</keyword>
<keyword evidence="13" id="KW-0456">Lyase</keyword>
<dbReference type="GO" id="GO:0005737">
    <property type="term" value="C:cytoplasm"/>
    <property type="evidence" value="ECO:0007669"/>
    <property type="project" value="UniProtKB-SubCell"/>
</dbReference>
<dbReference type="NCBIfam" id="NF008865">
    <property type="entry name" value="PRK11898.1"/>
    <property type="match status" value="1"/>
</dbReference>
<dbReference type="AlphaFoldDB" id="A0AA35WD02"/>
<keyword evidence="9" id="KW-0028">Amino-acid biosynthesis</keyword>
<evidence type="ECO:0000256" key="5">
    <source>
        <dbReference type="ARBA" id="ARBA00004817"/>
    </source>
</evidence>
<keyword evidence="8" id="KW-0963">Cytoplasm</keyword>
<comment type="pathway">
    <text evidence="5">Metabolic intermediate biosynthesis; prephenate biosynthesis; prephenate from chorismate: step 1/1.</text>
</comment>
<feature type="non-terminal residue" evidence="20">
    <location>
        <position position="1"/>
    </location>
</feature>
<evidence type="ECO:0000256" key="15">
    <source>
        <dbReference type="ARBA" id="ARBA00031175"/>
    </source>
</evidence>
<reference evidence="20" key="1">
    <citation type="submission" date="2023-03" db="EMBL/GenBank/DDBJ databases">
        <authorList>
            <person name="Steffen K."/>
            <person name="Cardenas P."/>
        </authorList>
    </citation>
    <scope>NUCLEOTIDE SEQUENCE</scope>
</reference>
<comment type="subcellular location">
    <subcellularLocation>
        <location evidence="3">Cytoplasm</location>
    </subcellularLocation>
</comment>
<accession>A0AA35WD02</accession>
<dbReference type="Gene3D" id="1.20.59.10">
    <property type="entry name" value="Chorismate mutase"/>
    <property type="match status" value="1"/>
</dbReference>
<dbReference type="GO" id="GO:0009094">
    <property type="term" value="P:L-phenylalanine biosynthetic process"/>
    <property type="evidence" value="ECO:0007669"/>
    <property type="project" value="UniProtKB-KW"/>
</dbReference>
<evidence type="ECO:0000256" key="13">
    <source>
        <dbReference type="ARBA" id="ARBA00023239"/>
    </source>
</evidence>
<dbReference type="CDD" id="cd13630">
    <property type="entry name" value="PBP2_PDT_1"/>
    <property type="match status" value="1"/>
</dbReference>
<evidence type="ECO:0000256" key="3">
    <source>
        <dbReference type="ARBA" id="ARBA00004496"/>
    </source>
</evidence>
<evidence type="ECO:0000256" key="11">
    <source>
        <dbReference type="ARBA" id="ARBA00023222"/>
    </source>
</evidence>
<evidence type="ECO:0000256" key="12">
    <source>
        <dbReference type="ARBA" id="ARBA00023235"/>
    </source>
</evidence>
<dbReference type="GO" id="GO:0004106">
    <property type="term" value="F:chorismate mutase activity"/>
    <property type="evidence" value="ECO:0007669"/>
    <property type="project" value="UniProtKB-EC"/>
</dbReference>
<comment type="function">
    <text evidence="2">Catalyzes the Claisen rearrangement of chorismate to prephenate and the decarboxylation/dehydration of prephenate to phenylpyruvate.</text>
</comment>
<dbReference type="InterPro" id="IPR008242">
    <property type="entry name" value="Chor_mutase/pphenate_deHydtase"/>
</dbReference>
<keyword evidence="14" id="KW-0511">Multifunctional enzyme</keyword>
<dbReference type="Pfam" id="PF01842">
    <property type="entry name" value="ACT"/>
    <property type="match status" value="1"/>
</dbReference>
<dbReference type="SUPFAM" id="SSF55021">
    <property type="entry name" value="ACT-like"/>
    <property type="match status" value="1"/>
</dbReference>
<comment type="catalytic activity">
    <reaction evidence="1">
        <text>chorismate = prephenate</text>
        <dbReference type="Rhea" id="RHEA:13897"/>
        <dbReference type="ChEBI" id="CHEBI:29748"/>
        <dbReference type="ChEBI" id="CHEBI:29934"/>
        <dbReference type="EC" id="5.4.99.5"/>
    </reaction>
</comment>
<dbReference type="Proteomes" id="UP001174909">
    <property type="component" value="Unassembled WGS sequence"/>
</dbReference>
<evidence type="ECO:0000256" key="14">
    <source>
        <dbReference type="ARBA" id="ARBA00023268"/>
    </source>
</evidence>
<evidence type="ECO:0000259" key="17">
    <source>
        <dbReference type="PROSITE" id="PS51168"/>
    </source>
</evidence>
<name>A0AA35WD02_GEOBA</name>
<organism evidence="20 21">
    <name type="scientific">Geodia barretti</name>
    <name type="common">Barrett's horny sponge</name>
    <dbReference type="NCBI Taxonomy" id="519541"/>
    <lineage>
        <taxon>Eukaryota</taxon>
        <taxon>Metazoa</taxon>
        <taxon>Porifera</taxon>
        <taxon>Demospongiae</taxon>
        <taxon>Heteroscleromorpha</taxon>
        <taxon>Tetractinellida</taxon>
        <taxon>Astrophorina</taxon>
        <taxon>Geodiidae</taxon>
        <taxon>Geodia</taxon>
    </lineage>
</organism>
<keyword evidence="12" id="KW-0413">Isomerase</keyword>
<evidence type="ECO:0000256" key="16">
    <source>
        <dbReference type="ARBA" id="ARBA00031520"/>
    </source>
</evidence>
<protein>
    <recommendedName>
        <fullName evidence="7">Bifunctional chorismate mutase/prephenate dehydratase</fullName>
        <ecNumber evidence="6">4.2.1.51</ecNumber>
    </recommendedName>
    <alternativeName>
        <fullName evidence="16">Chorismate mutase-prephenate dehydratase</fullName>
    </alternativeName>
    <alternativeName>
        <fullName evidence="15">p-protein</fullName>
    </alternativeName>
</protein>
<dbReference type="PANTHER" id="PTHR21022:SF19">
    <property type="entry name" value="PREPHENATE DEHYDRATASE-RELATED"/>
    <property type="match status" value="1"/>
</dbReference>
<evidence type="ECO:0000256" key="6">
    <source>
        <dbReference type="ARBA" id="ARBA00013147"/>
    </source>
</evidence>
<dbReference type="PROSITE" id="PS51168">
    <property type="entry name" value="CHORISMATE_MUT_2"/>
    <property type="match status" value="1"/>
</dbReference>
<gene>
    <name evidence="20" type="ORF">GBAR_LOCUS6690</name>
</gene>
<dbReference type="Gene3D" id="3.40.190.10">
    <property type="entry name" value="Periplasmic binding protein-like II"/>
    <property type="match status" value="2"/>
</dbReference>
<feature type="domain" description="ACT" evidence="19">
    <location>
        <begin position="273"/>
        <end position="350"/>
    </location>
</feature>
<dbReference type="Gene3D" id="3.30.70.260">
    <property type="match status" value="1"/>
</dbReference>
<evidence type="ECO:0000256" key="7">
    <source>
        <dbReference type="ARBA" id="ARBA00014401"/>
    </source>
</evidence>
<dbReference type="Pfam" id="PF01817">
    <property type="entry name" value="CM_2"/>
    <property type="match status" value="1"/>
</dbReference>
<evidence type="ECO:0000313" key="20">
    <source>
        <dbReference type="EMBL" id="CAI8010105.1"/>
    </source>
</evidence>
<feature type="domain" description="Chorismate mutase" evidence="17">
    <location>
        <begin position="1"/>
        <end position="87"/>
    </location>
</feature>